<evidence type="ECO:0000256" key="2">
    <source>
        <dbReference type="ARBA" id="ARBA00022695"/>
    </source>
</evidence>
<name>A0A3B0TGZ5_9ZZZZ</name>
<dbReference type="InterPro" id="IPR050385">
    <property type="entry name" value="Archaeal_FAD_synthase"/>
</dbReference>
<dbReference type="AlphaFoldDB" id="A0A3B0TGZ5"/>
<dbReference type="PANTHER" id="PTHR43793:SF2">
    <property type="entry name" value="BIFUNCTIONAL PROTEIN HLDE"/>
    <property type="match status" value="1"/>
</dbReference>
<evidence type="ECO:0000313" key="4">
    <source>
        <dbReference type="EMBL" id="VAW17218.1"/>
    </source>
</evidence>
<gene>
    <name evidence="4" type="ORF">MNBD_BACTEROID01-2474</name>
</gene>
<protein>
    <submittedName>
        <fullName evidence="4">ADP-heptose synthase / D-glycero-beta-D-manno-heptose 7-phosphate kinase</fullName>
        <ecNumber evidence="4">2.7.-.-</ecNumber>
    </submittedName>
</protein>
<proteinExistence type="predicted"/>
<feature type="domain" description="Cytidyltransferase-like" evidence="3">
    <location>
        <begin position="34"/>
        <end position="158"/>
    </location>
</feature>
<keyword evidence="1 4" id="KW-0808">Transferase</keyword>
<dbReference type="PANTHER" id="PTHR43793">
    <property type="entry name" value="FAD SYNTHASE"/>
    <property type="match status" value="1"/>
</dbReference>
<dbReference type="GO" id="GO:0016301">
    <property type="term" value="F:kinase activity"/>
    <property type="evidence" value="ECO:0007669"/>
    <property type="project" value="UniProtKB-KW"/>
</dbReference>
<reference evidence="4" key="1">
    <citation type="submission" date="2018-06" db="EMBL/GenBank/DDBJ databases">
        <authorList>
            <person name="Zhirakovskaya E."/>
        </authorList>
    </citation>
    <scope>NUCLEOTIDE SEQUENCE</scope>
</reference>
<sequence>MNHLARLKSKIFPGFPEFSAICNKWKKNGDKIVFTNGCFDFIHRGHIDYLAKSADKGDKLVVGLNTDESVSLLKGPLRPLVDQQSRAIILAALEFVDAIVLFPEETPYRLIKDILPDVLIKGNDYAIEEIAGFDVVLGHGGIVTTIELIPGYSSTALIEKIRQLK</sequence>
<dbReference type="Gene3D" id="3.40.50.620">
    <property type="entry name" value="HUPs"/>
    <property type="match status" value="1"/>
</dbReference>
<dbReference type="EC" id="2.7.-.-" evidence="4"/>
<dbReference type="EMBL" id="UOEP01000071">
    <property type="protein sequence ID" value="VAW17218.1"/>
    <property type="molecule type" value="Genomic_DNA"/>
</dbReference>
<dbReference type="Pfam" id="PF01467">
    <property type="entry name" value="CTP_transf_like"/>
    <property type="match status" value="1"/>
</dbReference>
<keyword evidence="2" id="KW-0548">Nucleotidyltransferase</keyword>
<evidence type="ECO:0000259" key="3">
    <source>
        <dbReference type="Pfam" id="PF01467"/>
    </source>
</evidence>
<dbReference type="NCBIfam" id="TIGR00125">
    <property type="entry name" value="cyt_tran_rel"/>
    <property type="match status" value="1"/>
</dbReference>
<dbReference type="GO" id="GO:0016779">
    <property type="term" value="F:nucleotidyltransferase activity"/>
    <property type="evidence" value="ECO:0007669"/>
    <property type="project" value="UniProtKB-KW"/>
</dbReference>
<dbReference type="InterPro" id="IPR014729">
    <property type="entry name" value="Rossmann-like_a/b/a_fold"/>
</dbReference>
<dbReference type="SUPFAM" id="SSF52374">
    <property type="entry name" value="Nucleotidylyl transferase"/>
    <property type="match status" value="1"/>
</dbReference>
<dbReference type="InterPro" id="IPR004821">
    <property type="entry name" value="Cyt_trans-like"/>
</dbReference>
<organism evidence="4">
    <name type="scientific">hydrothermal vent metagenome</name>
    <dbReference type="NCBI Taxonomy" id="652676"/>
    <lineage>
        <taxon>unclassified sequences</taxon>
        <taxon>metagenomes</taxon>
        <taxon>ecological metagenomes</taxon>
    </lineage>
</organism>
<keyword evidence="4" id="KW-0418">Kinase</keyword>
<evidence type="ECO:0000256" key="1">
    <source>
        <dbReference type="ARBA" id="ARBA00022679"/>
    </source>
</evidence>
<accession>A0A3B0TGZ5</accession>